<dbReference type="GO" id="GO:0009228">
    <property type="term" value="P:thiamine biosynthetic process"/>
    <property type="evidence" value="ECO:0007669"/>
    <property type="project" value="UniProtKB-KW"/>
</dbReference>
<dbReference type="GO" id="GO:0004789">
    <property type="term" value="F:thiamine-phosphate diphosphorylase activity"/>
    <property type="evidence" value="ECO:0007669"/>
    <property type="project" value="UniProtKB-EC"/>
</dbReference>
<dbReference type="HAMAP" id="MF_00228">
    <property type="entry name" value="Thz_kinase"/>
    <property type="match status" value="1"/>
</dbReference>
<proteinExistence type="inferred from homology"/>
<evidence type="ECO:0000256" key="4">
    <source>
        <dbReference type="ARBA" id="ARBA00004868"/>
    </source>
</evidence>
<dbReference type="GO" id="GO:0009229">
    <property type="term" value="P:thiamine diphosphate biosynthetic process"/>
    <property type="evidence" value="ECO:0007669"/>
    <property type="project" value="UniProtKB-UniPathway"/>
</dbReference>
<keyword evidence="20" id="KW-1185">Reference proteome</keyword>
<evidence type="ECO:0000256" key="10">
    <source>
        <dbReference type="ARBA" id="ARBA00022840"/>
    </source>
</evidence>
<sequence length="520" mass="54934">MIDYSLYLVTGRELLPEGKAYCDFLREALEGGVTIVQVREKKADTAEFLHIANESKNLCTDYGVPLIINDRVDIALAVDADGVHLGQTDMPVRVARSLLPPGKIIGVSCNSVDHVKKAVEDGANYVGIGAVWATNTKQLTSLVLGVRAVGPLLSALDATSVKAVAIGGIKSSNVLRTLHGSVSTTGHRLDGVAVVSEIVSSREPFKSARTLKEVYQSWSNSTKQLGEISPSYTTETIKDRVADLLHVVKETKPLIHQITNIVVANQSANATLALGASPIMASALEEIYDLSRVLSALLINLGTVTDNESMLTAGRFANDAKKPVVFDPVGVGATEFRRKVAAELLNTWQASVIKGNAGELAALADSEEVQAKGVDSIGVGFANPAKFVRDLARKERCVVALTGAIDWVSDGTTIVKLTNGHKLLGDITGSGCLVGTCIATFCAGAWELAKNEDGAAKLVRGDMLIGALGGILALTIAGERAAVRSNVQGSGTFLPALIDELYNLTPEKIKQDSQVEIVTV</sequence>
<dbReference type="OrthoDB" id="4994at2759"/>
<dbReference type="InterPro" id="IPR022998">
    <property type="entry name" value="ThiamineP_synth_TenI"/>
</dbReference>
<keyword evidence="7" id="KW-0479">Metal-binding</keyword>
<evidence type="ECO:0000256" key="17">
    <source>
        <dbReference type="ARBA" id="ARBA00061283"/>
    </source>
</evidence>
<feature type="domain" description="Thiamine phosphate synthase/TenI" evidence="18">
    <location>
        <begin position="6"/>
        <end position="198"/>
    </location>
</feature>
<dbReference type="Pfam" id="PF02110">
    <property type="entry name" value="HK"/>
    <property type="match status" value="1"/>
</dbReference>
<name>A0A8I2YRK3_9AGAM</name>
<evidence type="ECO:0000256" key="2">
    <source>
        <dbReference type="ARBA" id="ARBA00001946"/>
    </source>
</evidence>
<dbReference type="SUPFAM" id="SSF51391">
    <property type="entry name" value="Thiamin phosphate synthase"/>
    <property type="match status" value="1"/>
</dbReference>
<dbReference type="InterPro" id="IPR034291">
    <property type="entry name" value="TMP_synthase"/>
</dbReference>
<evidence type="ECO:0000256" key="3">
    <source>
        <dbReference type="ARBA" id="ARBA00003814"/>
    </source>
</evidence>
<dbReference type="InterPro" id="IPR029056">
    <property type="entry name" value="Ribokinase-like"/>
</dbReference>
<comment type="pathway">
    <text evidence="4">Cofactor biosynthesis; thiamine diphosphate biosynthesis; 4-methyl-5-(2-phosphoethyl)-thiazole from 5-(2-hydroxyethyl)-4-methylthiazole: step 1/1.</text>
</comment>
<evidence type="ECO:0000256" key="6">
    <source>
        <dbReference type="ARBA" id="ARBA00022679"/>
    </source>
</evidence>
<protein>
    <submittedName>
        <fullName evidence="19">Hydroxyethylthiazole kinase family-domain-containing protein</fullName>
    </submittedName>
</protein>
<dbReference type="EMBL" id="JAGFBS010000007">
    <property type="protein sequence ID" value="KAG6378039.1"/>
    <property type="molecule type" value="Genomic_DNA"/>
</dbReference>
<comment type="similarity">
    <text evidence="16">In the C-terminal section; belongs to the Thz kinase family.</text>
</comment>
<evidence type="ECO:0000256" key="7">
    <source>
        <dbReference type="ARBA" id="ARBA00022723"/>
    </source>
</evidence>
<dbReference type="HAMAP" id="MF_00097">
    <property type="entry name" value="TMP_synthase"/>
    <property type="match status" value="1"/>
</dbReference>
<evidence type="ECO:0000256" key="16">
    <source>
        <dbReference type="ARBA" id="ARBA00061146"/>
    </source>
</evidence>
<dbReference type="CDD" id="cd01170">
    <property type="entry name" value="THZ_kinase"/>
    <property type="match status" value="1"/>
</dbReference>
<comment type="catalytic activity">
    <reaction evidence="15">
        <text>2-[(2R,5Z)-2-carboxy-4-methylthiazol-5(2H)-ylidene]ethyl phosphate + 4-amino-2-methyl-5-(diphosphooxymethyl)pyrimidine + 2 H(+) = thiamine phosphate + CO2 + diphosphate</text>
        <dbReference type="Rhea" id="RHEA:47844"/>
        <dbReference type="ChEBI" id="CHEBI:15378"/>
        <dbReference type="ChEBI" id="CHEBI:16526"/>
        <dbReference type="ChEBI" id="CHEBI:33019"/>
        <dbReference type="ChEBI" id="CHEBI:37575"/>
        <dbReference type="ChEBI" id="CHEBI:57841"/>
        <dbReference type="ChEBI" id="CHEBI:62899"/>
        <dbReference type="EC" id="2.5.1.3"/>
    </reaction>
</comment>
<comment type="caution">
    <text evidence="19">The sequence shown here is derived from an EMBL/GenBank/DDBJ whole genome shotgun (WGS) entry which is preliminary data.</text>
</comment>
<keyword evidence="9 19" id="KW-0418">Kinase</keyword>
<gene>
    <name evidence="19" type="ORF">JVT61DRAFT_13719</name>
</gene>
<dbReference type="Pfam" id="PF02581">
    <property type="entry name" value="TMP-TENI"/>
    <property type="match status" value="1"/>
</dbReference>
<evidence type="ECO:0000256" key="9">
    <source>
        <dbReference type="ARBA" id="ARBA00022777"/>
    </source>
</evidence>
<dbReference type="InterPro" id="IPR000417">
    <property type="entry name" value="Hyethyz_kinase"/>
</dbReference>
<evidence type="ECO:0000256" key="8">
    <source>
        <dbReference type="ARBA" id="ARBA00022741"/>
    </source>
</evidence>
<keyword evidence="8" id="KW-0547">Nucleotide-binding</keyword>
<keyword evidence="11" id="KW-0460">Magnesium</keyword>
<evidence type="ECO:0000256" key="13">
    <source>
        <dbReference type="ARBA" id="ARBA00047334"/>
    </source>
</evidence>
<comment type="function">
    <text evidence="3">Condenses 4-methyl-5-(beta-hydroxyethyl)thiazole monophosphate (THZ-P) and 2-methyl-4-amino-5-hydroxymethyl pyrimidine pyrophosphate (HMP-PP) to form thiamine monophosphate (TMP).</text>
</comment>
<keyword evidence="12" id="KW-0784">Thiamine biosynthesis</keyword>
<accession>A0A8I2YRK3</accession>
<evidence type="ECO:0000256" key="1">
    <source>
        <dbReference type="ARBA" id="ARBA00001771"/>
    </source>
</evidence>
<comment type="catalytic activity">
    <reaction evidence="1">
        <text>5-(2-hydroxyethyl)-4-methylthiazole + ATP = 4-methyl-5-(2-phosphooxyethyl)-thiazole + ADP + H(+)</text>
        <dbReference type="Rhea" id="RHEA:24212"/>
        <dbReference type="ChEBI" id="CHEBI:15378"/>
        <dbReference type="ChEBI" id="CHEBI:17957"/>
        <dbReference type="ChEBI" id="CHEBI:30616"/>
        <dbReference type="ChEBI" id="CHEBI:58296"/>
        <dbReference type="ChEBI" id="CHEBI:456216"/>
        <dbReference type="EC" id="2.7.1.50"/>
    </reaction>
</comment>
<dbReference type="GO" id="GO:0005737">
    <property type="term" value="C:cytoplasm"/>
    <property type="evidence" value="ECO:0007669"/>
    <property type="project" value="TreeGrafter"/>
</dbReference>
<evidence type="ECO:0000256" key="5">
    <source>
        <dbReference type="ARBA" id="ARBA00005165"/>
    </source>
</evidence>
<dbReference type="GO" id="GO:0004417">
    <property type="term" value="F:hydroxyethylthiazole kinase activity"/>
    <property type="evidence" value="ECO:0007669"/>
    <property type="project" value="UniProtKB-EC"/>
</dbReference>
<dbReference type="PANTHER" id="PTHR20857">
    <property type="entry name" value="THIAMINE-PHOSPHATE PYROPHOSPHORYLASE"/>
    <property type="match status" value="1"/>
</dbReference>
<dbReference type="Proteomes" id="UP000683000">
    <property type="component" value="Unassembled WGS sequence"/>
</dbReference>
<dbReference type="AlphaFoldDB" id="A0A8I2YRK3"/>
<reference evidence="19" key="1">
    <citation type="submission" date="2021-03" db="EMBL/GenBank/DDBJ databases">
        <title>Evolutionary innovations through gain and loss of genes in the ectomycorrhizal Boletales.</title>
        <authorList>
            <person name="Wu G."/>
            <person name="Miyauchi S."/>
            <person name="Morin E."/>
            <person name="Yang Z.-L."/>
            <person name="Xu J."/>
            <person name="Martin F.M."/>
        </authorList>
    </citation>
    <scope>NUCLEOTIDE SEQUENCE</scope>
    <source>
        <strain evidence="19">BR01</strain>
    </source>
</reference>
<dbReference type="PANTHER" id="PTHR20857:SF23">
    <property type="entry name" value="THIAMINE BIOSYNTHETIC BIFUNCTIONAL ENZYME"/>
    <property type="match status" value="1"/>
</dbReference>
<dbReference type="InterPro" id="IPR013785">
    <property type="entry name" value="Aldolase_TIM"/>
</dbReference>
<dbReference type="NCBIfam" id="TIGR00694">
    <property type="entry name" value="thiM"/>
    <property type="match status" value="1"/>
</dbReference>
<dbReference type="FunFam" id="3.20.20.70:FF:000104">
    <property type="entry name" value="Thiamine biosynthetic bifunctional enzyme"/>
    <property type="match status" value="1"/>
</dbReference>
<comment type="catalytic activity">
    <reaction evidence="14">
        <text>2-(2-carboxy-4-methylthiazol-5-yl)ethyl phosphate + 4-amino-2-methyl-5-(diphosphooxymethyl)pyrimidine + 2 H(+) = thiamine phosphate + CO2 + diphosphate</text>
        <dbReference type="Rhea" id="RHEA:47848"/>
        <dbReference type="ChEBI" id="CHEBI:15378"/>
        <dbReference type="ChEBI" id="CHEBI:16526"/>
        <dbReference type="ChEBI" id="CHEBI:33019"/>
        <dbReference type="ChEBI" id="CHEBI:37575"/>
        <dbReference type="ChEBI" id="CHEBI:57841"/>
        <dbReference type="ChEBI" id="CHEBI:62890"/>
        <dbReference type="EC" id="2.5.1.3"/>
    </reaction>
</comment>
<dbReference type="UniPathway" id="UPA00060">
    <property type="reaction ID" value="UER00139"/>
</dbReference>
<evidence type="ECO:0000256" key="12">
    <source>
        <dbReference type="ARBA" id="ARBA00022977"/>
    </source>
</evidence>
<keyword evidence="6" id="KW-0808">Transferase</keyword>
<comment type="pathway">
    <text evidence="5">Cofactor biosynthesis; thiamine diphosphate biosynthesis; thiamine phosphate from 4-amino-2-methyl-5-diphosphomethylpyrimidine and 4-methyl-5-(2-phosphoethyl)-thiazole: step 1/1.</text>
</comment>
<dbReference type="GO" id="GO:0005524">
    <property type="term" value="F:ATP binding"/>
    <property type="evidence" value="ECO:0007669"/>
    <property type="project" value="UniProtKB-KW"/>
</dbReference>
<dbReference type="InterPro" id="IPR036206">
    <property type="entry name" value="ThiamineP_synth_sf"/>
</dbReference>
<dbReference type="GO" id="GO:0000287">
    <property type="term" value="F:magnesium ion binding"/>
    <property type="evidence" value="ECO:0007669"/>
    <property type="project" value="InterPro"/>
</dbReference>
<dbReference type="NCBIfam" id="TIGR00693">
    <property type="entry name" value="thiE"/>
    <property type="match status" value="1"/>
</dbReference>
<evidence type="ECO:0000259" key="18">
    <source>
        <dbReference type="Pfam" id="PF02581"/>
    </source>
</evidence>
<evidence type="ECO:0000256" key="15">
    <source>
        <dbReference type="ARBA" id="ARBA00047883"/>
    </source>
</evidence>
<dbReference type="PRINTS" id="PR01099">
    <property type="entry name" value="HYETHTZKNASE"/>
</dbReference>
<evidence type="ECO:0000256" key="14">
    <source>
        <dbReference type="ARBA" id="ARBA00047851"/>
    </source>
</evidence>
<evidence type="ECO:0000313" key="19">
    <source>
        <dbReference type="EMBL" id="KAG6378039.1"/>
    </source>
</evidence>
<dbReference type="NCBIfam" id="NF006830">
    <property type="entry name" value="PRK09355.1"/>
    <property type="match status" value="1"/>
</dbReference>
<keyword evidence="10" id="KW-0067">ATP-binding</keyword>
<dbReference type="SUPFAM" id="SSF53613">
    <property type="entry name" value="Ribokinase-like"/>
    <property type="match status" value="1"/>
</dbReference>
<comment type="similarity">
    <text evidence="17">In the N-terminal section; belongs to the thiamine-phosphate synthase family.</text>
</comment>
<evidence type="ECO:0000256" key="11">
    <source>
        <dbReference type="ARBA" id="ARBA00022842"/>
    </source>
</evidence>
<comment type="catalytic activity">
    <reaction evidence="13">
        <text>4-methyl-5-(2-phosphooxyethyl)-thiazole + 4-amino-2-methyl-5-(diphosphooxymethyl)pyrimidine + H(+) = thiamine phosphate + diphosphate</text>
        <dbReference type="Rhea" id="RHEA:22328"/>
        <dbReference type="ChEBI" id="CHEBI:15378"/>
        <dbReference type="ChEBI" id="CHEBI:33019"/>
        <dbReference type="ChEBI" id="CHEBI:37575"/>
        <dbReference type="ChEBI" id="CHEBI:57841"/>
        <dbReference type="ChEBI" id="CHEBI:58296"/>
        <dbReference type="EC" id="2.5.1.3"/>
    </reaction>
</comment>
<organism evidence="19 20">
    <name type="scientific">Boletus reticuloceps</name>
    <dbReference type="NCBI Taxonomy" id="495285"/>
    <lineage>
        <taxon>Eukaryota</taxon>
        <taxon>Fungi</taxon>
        <taxon>Dikarya</taxon>
        <taxon>Basidiomycota</taxon>
        <taxon>Agaricomycotina</taxon>
        <taxon>Agaricomycetes</taxon>
        <taxon>Agaricomycetidae</taxon>
        <taxon>Boletales</taxon>
        <taxon>Boletineae</taxon>
        <taxon>Boletaceae</taxon>
        <taxon>Boletoideae</taxon>
        <taxon>Boletus</taxon>
    </lineage>
</organism>
<dbReference type="CDD" id="cd00564">
    <property type="entry name" value="TMP_TenI"/>
    <property type="match status" value="1"/>
</dbReference>
<dbReference type="Gene3D" id="3.20.20.70">
    <property type="entry name" value="Aldolase class I"/>
    <property type="match status" value="1"/>
</dbReference>
<evidence type="ECO:0000313" key="20">
    <source>
        <dbReference type="Proteomes" id="UP000683000"/>
    </source>
</evidence>
<dbReference type="Gene3D" id="3.40.1190.20">
    <property type="match status" value="1"/>
</dbReference>
<comment type="cofactor">
    <cofactor evidence="2">
        <name>Mg(2+)</name>
        <dbReference type="ChEBI" id="CHEBI:18420"/>
    </cofactor>
</comment>